<dbReference type="Pfam" id="PF00535">
    <property type="entry name" value="Glycos_transf_2"/>
    <property type="match status" value="1"/>
</dbReference>
<dbReference type="Gene3D" id="3.90.550.10">
    <property type="entry name" value="Spore Coat Polysaccharide Biosynthesis Protein SpsA, Chain A"/>
    <property type="match status" value="1"/>
</dbReference>
<dbReference type="InterPro" id="IPR001173">
    <property type="entry name" value="Glyco_trans_2-like"/>
</dbReference>
<dbReference type="CDD" id="cd06423">
    <property type="entry name" value="CESA_like"/>
    <property type="match status" value="1"/>
</dbReference>
<keyword evidence="1" id="KW-0472">Membrane</keyword>
<sequence>MFILKLLAILTFCYWAAMLVDTLRARKLMPTLPSHSKADSSASLLPSSPNRLTKMREAAEANQLPLVSVIIAAKEEEASITETVKNLLHQTYPRLEIIAVNDRSQDGTGRKLEELRKWSEGKQQVPVPLTVIHVTTLPDGWLGKNHALYQGFLQARGQYLLFTDADVLFQPHAIADAVHYMKAAEADHLTLTPQIVVNSFWLSAFVQYFFFTFSLYIRPWRANIDSQHKHGMGVGAFNLITRQGYERIGTHKAFAFRPDDDLQLGMRVKQAGLRQRLASGRTHLAVEWYTSLKEAVHGLEKNIFSGFQYRVSLAAGAVLGQLLLFFFPFIAIFVAGGWASWVFGISILTMLAVYVLLIQALIGKVGKELLVFPATVCLLSYIVARSVWLTLRQGGIHWRGTFYVLEQLKKMKR</sequence>
<evidence type="ECO:0000259" key="2">
    <source>
        <dbReference type="Pfam" id="PF00535"/>
    </source>
</evidence>
<feature type="transmembrane region" description="Helical" evidence="1">
    <location>
        <begin position="369"/>
        <end position="388"/>
    </location>
</feature>
<name>A0ABX0J9F1_9BACL</name>
<reference evidence="3" key="1">
    <citation type="submission" date="2020-03" db="EMBL/GenBank/DDBJ databases">
        <title>Draft sequencing of Paenibacilllus sp. S3N08.</title>
        <authorList>
            <person name="Kim D.-U."/>
        </authorList>
    </citation>
    <scope>NUCLEOTIDE SEQUENCE</scope>
    <source>
        <strain evidence="3">S3N08</strain>
    </source>
</reference>
<dbReference type="PANTHER" id="PTHR43646:SF3">
    <property type="entry name" value="SLR1566 PROTEIN"/>
    <property type="match status" value="1"/>
</dbReference>
<feature type="transmembrane region" description="Helical" evidence="1">
    <location>
        <begin position="311"/>
        <end position="335"/>
    </location>
</feature>
<evidence type="ECO:0000256" key="1">
    <source>
        <dbReference type="SAM" id="Phobius"/>
    </source>
</evidence>
<dbReference type="EMBL" id="JAAOIW010000010">
    <property type="protein sequence ID" value="NHN32999.1"/>
    <property type="molecule type" value="Genomic_DNA"/>
</dbReference>
<comment type="caution">
    <text evidence="3">The sequence shown here is derived from an EMBL/GenBank/DDBJ whole genome shotgun (WGS) entry which is preliminary data.</text>
</comment>
<dbReference type="SUPFAM" id="SSF53448">
    <property type="entry name" value="Nucleotide-diphospho-sugar transferases"/>
    <property type="match status" value="1"/>
</dbReference>
<feature type="transmembrane region" description="Helical" evidence="1">
    <location>
        <begin position="341"/>
        <end position="362"/>
    </location>
</feature>
<feature type="transmembrane region" description="Helical" evidence="1">
    <location>
        <begin position="200"/>
        <end position="217"/>
    </location>
</feature>
<accession>A0ABX0J9F1</accession>
<dbReference type="Proteomes" id="UP001165962">
    <property type="component" value="Unassembled WGS sequence"/>
</dbReference>
<gene>
    <name evidence="3" type="ORF">G9U52_24595</name>
</gene>
<keyword evidence="4" id="KW-1185">Reference proteome</keyword>
<keyword evidence="1" id="KW-1133">Transmembrane helix</keyword>
<organism evidence="3 4">
    <name type="scientific">Paenibacillus agricola</name>
    <dbReference type="NCBI Taxonomy" id="2716264"/>
    <lineage>
        <taxon>Bacteria</taxon>
        <taxon>Bacillati</taxon>
        <taxon>Bacillota</taxon>
        <taxon>Bacilli</taxon>
        <taxon>Bacillales</taxon>
        <taxon>Paenibacillaceae</taxon>
        <taxon>Paenibacillus</taxon>
    </lineage>
</organism>
<dbReference type="RefSeq" id="WP_166153300.1">
    <property type="nucleotide sequence ID" value="NZ_JAAOIW010000010.1"/>
</dbReference>
<evidence type="ECO:0000313" key="3">
    <source>
        <dbReference type="EMBL" id="NHN32999.1"/>
    </source>
</evidence>
<keyword evidence="1" id="KW-0812">Transmembrane</keyword>
<dbReference type="InterPro" id="IPR029044">
    <property type="entry name" value="Nucleotide-diphossugar_trans"/>
</dbReference>
<feature type="domain" description="Glycosyltransferase 2-like" evidence="2">
    <location>
        <begin position="68"/>
        <end position="195"/>
    </location>
</feature>
<protein>
    <submittedName>
        <fullName evidence="3">Glycosyltransferase</fullName>
    </submittedName>
</protein>
<proteinExistence type="predicted"/>
<dbReference type="PANTHER" id="PTHR43646">
    <property type="entry name" value="GLYCOSYLTRANSFERASE"/>
    <property type="match status" value="1"/>
</dbReference>
<evidence type="ECO:0000313" key="4">
    <source>
        <dbReference type="Proteomes" id="UP001165962"/>
    </source>
</evidence>